<dbReference type="Proteomes" id="UP000516320">
    <property type="component" value="Chromosome"/>
</dbReference>
<dbReference type="KEGG" id="cpoy:GP475_09310"/>
<accession>A0A7H0SQJ3</accession>
<evidence type="ECO:0000256" key="1">
    <source>
        <dbReference type="ARBA" id="ARBA00023239"/>
    </source>
</evidence>
<proteinExistence type="inferred from homology"/>
<gene>
    <name evidence="3" type="ORF">GP475_09310</name>
</gene>
<protein>
    <submittedName>
        <fullName evidence="3">3-carboxy-cis,cis-muconate cycloisomerase</fullName>
    </submittedName>
</protein>
<dbReference type="PANTHER" id="PTHR43172:SF2">
    <property type="entry name" value="ADENYLOSUCCINATE LYASE C-TERMINAL DOMAIN-CONTAINING PROTEIN"/>
    <property type="match status" value="1"/>
</dbReference>
<evidence type="ECO:0000313" key="3">
    <source>
        <dbReference type="EMBL" id="QNQ90818.1"/>
    </source>
</evidence>
<dbReference type="EMBL" id="CP046884">
    <property type="protein sequence ID" value="QNQ90818.1"/>
    <property type="molecule type" value="Genomic_DNA"/>
</dbReference>
<dbReference type="SUPFAM" id="SSF48557">
    <property type="entry name" value="L-aspartase-like"/>
    <property type="match status" value="1"/>
</dbReference>
<comment type="similarity">
    <text evidence="2">Belongs to the class-II fumarase/aspartase family.</text>
</comment>
<dbReference type="InterPro" id="IPR000362">
    <property type="entry name" value="Fumarate_lyase_fam"/>
</dbReference>
<dbReference type="GO" id="GO:0016853">
    <property type="term" value="F:isomerase activity"/>
    <property type="evidence" value="ECO:0007669"/>
    <property type="project" value="UniProtKB-KW"/>
</dbReference>
<dbReference type="InterPro" id="IPR022761">
    <property type="entry name" value="Fumarate_lyase_N"/>
</dbReference>
<evidence type="ECO:0000313" key="4">
    <source>
        <dbReference type="Proteomes" id="UP000516320"/>
    </source>
</evidence>
<dbReference type="Pfam" id="PF00206">
    <property type="entry name" value="Lyase_1"/>
    <property type="match status" value="1"/>
</dbReference>
<reference evidence="3 4" key="1">
    <citation type="submission" date="2019-12" db="EMBL/GenBank/DDBJ databases">
        <title>Corynebacterium sp. nov., isolated from feces of the Anser Albifrons in China.</title>
        <authorList>
            <person name="Liu Q."/>
        </authorList>
    </citation>
    <scope>NUCLEOTIDE SEQUENCE [LARGE SCALE GENOMIC DNA]</scope>
    <source>
        <strain evidence="3 4">4H37-19</strain>
    </source>
</reference>
<dbReference type="AlphaFoldDB" id="A0A7H0SQJ3"/>
<organism evidence="3 4">
    <name type="scientific">Corynebacterium poyangense</name>
    <dbReference type="NCBI Taxonomy" id="2684405"/>
    <lineage>
        <taxon>Bacteria</taxon>
        <taxon>Bacillati</taxon>
        <taxon>Actinomycetota</taxon>
        <taxon>Actinomycetes</taxon>
        <taxon>Mycobacteriales</taxon>
        <taxon>Corynebacteriaceae</taxon>
        <taxon>Corynebacterium</taxon>
    </lineage>
</organism>
<dbReference type="PANTHER" id="PTHR43172">
    <property type="entry name" value="ADENYLOSUCCINATE LYASE"/>
    <property type="match status" value="1"/>
</dbReference>
<dbReference type="InterPro" id="IPR020557">
    <property type="entry name" value="Fumarate_lyase_CS"/>
</dbReference>
<dbReference type="PRINTS" id="PR00149">
    <property type="entry name" value="FUMRATELYASE"/>
</dbReference>
<dbReference type="Gene3D" id="1.20.200.10">
    <property type="entry name" value="Fumarase/aspartase (Central domain)"/>
    <property type="match status" value="1"/>
</dbReference>
<dbReference type="InterPro" id="IPR008948">
    <property type="entry name" value="L-Aspartase-like"/>
</dbReference>
<evidence type="ECO:0000256" key="2">
    <source>
        <dbReference type="ARBA" id="ARBA00034772"/>
    </source>
</evidence>
<dbReference type="PROSITE" id="PS00163">
    <property type="entry name" value="FUMARATE_LYASES"/>
    <property type="match status" value="1"/>
</dbReference>
<dbReference type="RefSeq" id="WP_187974128.1">
    <property type="nucleotide sequence ID" value="NZ_CP046884.1"/>
</dbReference>
<keyword evidence="4" id="KW-1185">Reference proteome</keyword>
<sequence length="374" mass="40089">MSRSTYADLAGGDTRVHHCLSDEAFLGGLVDFEKAVAKAACQVGLIDSSGLEQALHVIEDFDLKLEDLSRSAISGANPVIPLVKELKAKSPQGIHVGATSQDAIDSSLMLVMRKAIRQLLVLVDENLELLKTLALTHRNSPVIGHTLGQQATPTTFGLCAALWWQQLQEARRDLDALVFPVQFAGATGTLAAVYPHGMKMHEIIAEELGLVSRPMVWHTDRTPMLKIANSLCETAIAANKIATDLIAFSATEIAEVQEANPGGSSAMPHKANPAAAIAARGYALQAPGYLNMLTTCAVHLQQRAIGEWHAEWRSIRELAACAGSAQARINAALSGLQVYTETMSRNLKQAETGKQSVGHAAELVDTILRGDCYD</sequence>
<name>A0A7H0SQJ3_9CORY</name>
<keyword evidence="3" id="KW-0413">Isomerase</keyword>
<dbReference type="GO" id="GO:0016829">
    <property type="term" value="F:lyase activity"/>
    <property type="evidence" value="ECO:0007669"/>
    <property type="project" value="UniProtKB-KW"/>
</dbReference>
<keyword evidence="1" id="KW-0456">Lyase</keyword>